<dbReference type="EMBL" id="MSFN02000007">
    <property type="protein sequence ID" value="PTU18970.1"/>
    <property type="molecule type" value="Genomic_DNA"/>
</dbReference>
<dbReference type="VEuPathDB" id="FungiDB:P175DRAFT_0534753"/>
<accession>A0A2T5LRR6</accession>
<organism evidence="3 4">
    <name type="scientific">Aspergillus ochraceoroseus IBT 24754</name>
    <dbReference type="NCBI Taxonomy" id="1392256"/>
    <lineage>
        <taxon>Eukaryota</taxon>
        <taxon>Fungi</taxon>
        <taxon>Dikarya</taxon>
        <taxon>Ascomycota</taxon>
        <taxon>Pezizomycotina</taxon>
        <taxon>Eurotiomycetes</taxon>
        <taxon>Eurotiomycetidae</taxon>
        <taxon>Eurotiales</taxon>
        <taxon>Aspergillaceae</taxon>
        <taxon>Aspergillus</taxon>
        <taxon>Aspergillus subgen. Nidulantes</taxon>
    </lineage>
</organism>
<protein>
    <recommendedName>
        <fullName evidence="5">BZIP domain-containing protein</fullName>
    </recommendedName>
</protein>
<evidence type="ECO:0000313" key="3">
    <source>
        <dbReference type="EMBL" id="PTU18970.1"/>
    </source>
</evidence>
<comment type="caution">
    <text evidence="3">The sequence shown here is derived from an EMBL/GenBank/DDBJ whole genome shotgun (WGS) entry which is preliminary data.</text>
</comment>
<dbReference type="CDD" id="cd14688">
    <property type="entry name" value="bZIP_YAP"/>
    <property type="match status" value="1"/>
</dbReference>
<evidence type="ECO:0000256" key="2">
    <source>
        <dbReference type="SAM" id="MobiDB-lite"/>
    </source>
</evidence>
<sequence>MVDRTLSETLSARYYQPGPPYGSPNEQSQRRKSPLDTSGSESVIRDNPRSDDEPKKRGRPRMSSPGGPRMDRRTQIRCAQRTYRHKKEVMFRTLQERVAELEENLNEVSDSLFAFYTMAIGSDLHITHPKLFHRLKCTVTQLQVATGGSGRSSDPGFLDSESKSIGGSVSPEILLPGMHPPTDART</sequence>
<dbReference type="GeneID" id="63817049"/>
<dbReference type="Proteomes" id="UP000244073">
    <property type="component" value="Unassembled WGS sequence"/>
</dbReference>
<dbReference type="SUPFAM" id="SSF57959">
    <property type="entry name" value="Leucine zipper domain"/>
    <property type="match status" value="1"/>
</dbReference>
<feature type="region of interest" description="Disordered" evidence="2">
    <location>
        <begin position="145"/>
        <end position="186"/>
    </location>
</feature>
<dbReference type="PANTHER" id="PTHR40618">
    <property type="entry name" value="B-ZIP TRANSCRIPTION FACTOR (EUROFUNG)-RELATED"/>
    <property type="match status" value="1"/>
</dbReference>
<dbReference type="PANTHER" id="PTHR40618:SF1">
    <property type="entry name" value="B-ZIP TRANSCRIPTION FACTOR (EUROFUNG)"/>
    <property type="match status" value="1"/>
</dbReference>
<proteinExistence type="predicted"/>
<feature type="region of interest" description="Disordered" evidence="2">
    <location>
        <begin position="1"/>
        <end position="75"/>
    </location>
</feature>
<feature type="coiled-coil region" evidence="1">
    <location>
        <begin position="84"/>
        <end position="111"/>
    </location>
</feature>
<dbReference type="GO" id="GO:0003700">
    <property type="term" value="F:DNA-binding transcription factor activity"/>
    <property type="evidence" value="ECO:0007669"/>
    <property type="project" value="InterPro"/>
</dbReference>
<reference evidence="3 4" key="1">
    <citation type="journal article" date="2018" name="Proc. Natl. Acad. Sci. U.S.A.">
        <title>Linking secondary metabolites to gene clusters through genome sequencing of six diverse Aspergillus species.</title>
        <authorList>
            <person name="Kaerboelling I."/>
            <person name="Vesth T.C."/>
            <person name="Frisvad J.C."/>
            <person name="Nybo J.L."/>
            <person name="Theobald S."/>
            <person name="Kuo A."/>
            <person name="Bowyer P."/>
            <person name="Matsuda Y."/>
            <person name="Mondo S."/>
            <person name="Lyhne E.K."/>
            <person name="Kogle M.E."/>
            <person name="Clum A."/>
            <person name="Lipzen A."/>
            <person name="Salamov A."/>
            <person name="Ngan C.Y."/>
            <person name="Daum C."/>
            <person name="Chiniquy J."/>
            <person name="Barry K."/>
            <person name="LaButti K."/>
            <person name="Haridas S."/>
            <person name="Simmons B.A."/>
            <person name="Magnuson J.K."/>
            <person name="Mortensen U.H."/>
            <person name="Larsen T.O."/>
            <person name="Grigoriev I.V."/>
            <person name="Baker S.E."/>
            <person name="Andersen M.R."/>
        </authorList>
    </citation>
    <scope>NUCLEOTIDE SEQUENCE [LARGE SCALE GENOMIC DNA]</scope>
    <source>
        <strain evidence="3 4">IBT 24754</strain>
    </source>
</reference>
<dbReference type="RefSeq" id="XP_040750362.1">
    <property type="nucleotide sequence ID" value="XM_040900167.1"/>
</dbReference>
<dbReference type="Gene3D" id="1.20.5.170">
    <property type="match status" value="1"/>
</dbReference>
<dbReference type="OrthoDB" id="545169at2759"/>
<dbReference type="AlphaFoldDB" id="A0A2T5LRR6"/>
<dbReference type="InterPro" id="IPR046347">
    <property type="entry name" value="bZIP_sf"/>
</dbReference>
<evidence type="ECO:0000256" key="1">
    <source>
        <dbReference type="SAM" id="Coils"/>
    </source>
</evidence>
<evidence type="ECO:0008006" key="5">
    <source>
        <dbReference type="Google" id="ProtNLM"/>
    </source>
</evidence>
<gene>
    <name evidence="3" type="ORF">P175DRAFT_0534753</name>
</gene>
<keyword evidence="1" id="KW-0175">Coiled coil</keyword>
<name>A0A2T5LRR6_9EURO</name>
<evidence type="ECO:0000313" key="4">
    <source>
        <dbReference type="Proteomes" id="UP000244073"/>
    </source>
</evidence>
<feature type="compositionally biased region" description="Basic and acidic residues" evidence="2">
    <location>
        <begin position="43"/>
        <end position="55"/>
    </location>
</feature>